<feature type="transmembrane region" description="Helical" evidence="8">
    <location>
        <begin position="244"/>
        <end position="266"/>
    </location>
</feature>
<keyword evidence="6 8" id="KW-1133">Transmembrane helix</keyword>
<dbReference type="Pfam" id="PF12698">
    <property type="entry name" value="ABC2_membrane_3"/>
    <property type="match status" value="1"/>
</dbReference>
<comment type="caution">
    <text evidence="10">The sequence shown here is derived from an EMBL/GenBank/DDBJ whole genome shotgun (WGS) entry which is preliminary data.</text>
</comment>
<dbReference type="PANTHER" id="PTHR30294:SF29">
    <property type="entry name" value="MULTIDRUG ABC TRANSPORTER PERMEASE YBHS-RELATED"/>
    <property type="match status" value="1"/>
</dbReference>
<keyword evidence="5 8" id="KW-0812">Transmembrane</keyword>
<protein>
    <submittedName>
        <fullName evidence="10">ABC transporter permease</fullName>
    </submittedName>
</protein>
<evidence type="ECO:0000256" key="3">
    <source>
        <dbReference type="ARBA" id="ARBA00022448"/>
    </source>
</evidence>
<evidence type="ECO:0000256" key="8">
    <source>
        <dbReference type="SAM" id="Phobius"/>
    </source>
</evidence>
<sequence>MKMQRFKHIVIKEALHIRRDRASMVMLIMMPVFFMLMFGYAVNTEVDHIYMGVLDNDHTYESRELVRTFTTSNYFELYSYYHDIKAIDTALDSGEIKTAIVIPKGYGSDPIESEIAFFVDGSDPTVARTALQSGSLIAQSQKGMTLQGNFRTTVWYNPSMESRQFTIPGLMGLIMQNITVMLTAFSLVRERERGTIEQLMVSPIKSYELIIGKMIPYVVIGNIDFLITIFFGMVWFNVPFRGSMALLLILGNAFIFSALAIGMLISTVSKNQLQAMQMSFLIILPSVLLSGFVFPRDAMPTFIYYIGYAIPLTYFLDILRGIIIKGVGFEIIWQQTLALTIMSILLLTIASIRFKKRLE</sequence>
<dbReference type="Proteomes" id="UP000746471">
    <property type="component" value="Unassembled WGS sequence"/>
</dbReference>
<evidence type="ECO:0000256" key="2">
    <source>
        <dbReference type="ARBA" id="ARBA00007783"/>
    </source>
</evidence>
<evidence type="ECO:0000256" key="6">
    <source>
        <dbReference type="ARBA" id="ARBA00022989"/>
    </source>
</evidence>
<dbReference type="PROSITE" id="PS51012">
    <property type="entry name" value="ABC_TM2"/>
    <property type="match status" value="1"/>
</dbReference>
<comment type="similarity">
    <text evidence="2">Belongs to the ABC-2 integral membrane protein family.</text>
</comment>
<accession>A0ABS5PUJ5</accession>
<feature type="transmembrane region" description="Helical" evidence="8">
    <location>
        <begin position="302"/>
        <end position="319"/>
    </location>
</feature>
<evidence type="ECO:0000313" key="11">
    <source>
        <dbReference type="Proteomes" id="UP000746471"/>
    </source>
</evidence>
<name>A0ABS5PUJ5_9FIRM</name>
<dbReference type="EMBL" id="JAHBCL010000024">
    <property type="protein sequence ID" value="MBS7527702.1"/>
    <property type="molecule type" value="Genomic_DNA"/>
</dbReference>
<dbReference type="PANTHER" id="PTHR30294">
    <property type="entry name" value="MEMBRANE COMPONENT OF ABC TRANSPORTER YHHJ-RELATED"/>
    <property type="match status" value="1"/>
</dbReference>
<evidence type="ECO:0000256" key="1">
    <source>
        <dbReference type="ARBA" id="ARBA00004651"/>
    </source>
</evidence>
<evidence type="ECO:0000256" key="4">
    <source>
        <dbReference type="ARBA" id="ARBA00022475"/>
    </source>
</evidence>
<feature type="domain" description="ABC transmembrane type-2" evidence="9">
    <location>
        <begin position="130"/>
        <end position="357"/>
    </location>
</feature>
<feature type="transmembrane region" description="Helical" evidence="8">
    <location>
        <begin position="21"/>
        <end position="42"/>
    </location>
</feature>
<keyword evidence="7 8" id="KW-0472">Membrane</keyword>
<proteinExistence type="inferred from homology"/>
<dbReference type="InterPro" id="IPR051449">
    <property type="entry name" value="ABC-2_transporter_component"/>
</dbReference>
<feature type="transmembrane region" description="Helical" evidence="8">
    <location>
        <begin position="278"/>
        <end position="296"/>
    </location>
</feature>
<keyword evidence="3" id="KW-0813">Transport</keyword>
<evidence type="ECO:0000313" key="10">
    <source>
        <dbReference type="EMBL" id="MBS7527702.1"/>
    </source>
</evidence>
<keyword evidence="11" id="KW-1185">Reference proteome</keyword>
<evidence type="ECO:0000256" key="5">
    <source>
        <dbReference type="ARBA" id="ARBA00022692"/>
    </source>
</evidence>
<organism evidence="10 11">
    <name type="scientific">Fusibacter paucivorans</name>
    <dbReference type="NCBI Taxonomy" id="76009"/>
    <lineage>
        <taxon>Bacteria</taxon>
        <taxon>Bacillati</taxon>
        <taxon>Bacillota</taxon>
        <taxon>Clostridia</taxon>
        <taxon>Eubacteriales</taxon>
        <taxon>Eubacteriales Family XII. Incertae Sedis</taxon>
        <taxon>Fusibacter</taxon>
    </lineage>
</organism>
<dbReference type="InterPro" id="IPR047817">
    <property type="entry name" value="ABC2_TM_bact-type"/>
</dbReference>
<feature type="transmembrane region" description="Helical" evidence="8">
    <location>
        <begin position="214"/>
        <end position="238"/>
    </location>
</feature>
<evidence type="ECO:0000256" key="7">
    <source>
        <dbReference type="ARBA" id="ARBA00023136"/>
    </source>
</evidence>
<evidence type="ECO:0000259" key="9">
    <source>
        <dbReference type="PROSITE" id="PS51012"/>
    </source>
</evidence>
<feature type="transmembrane region" description="Helical" evidence="8">
    <location>
        <begin position="331"/>
        <end position="354"/>
    </location>
</feature>
<dbReference type="Gene3D" id="3.40.1710.10">
    <property type="entry name" value="abc type-2 transporter like domain"/>
    <property type="match status" value="1"/>
</dbReference>
<reference evidence="10 11" key="1">
    <citation type="submission" date="2021-05" db="EMBL/GenBank/DDBJ databases">
        <title>Fusibacter ferrireducens sp. nov., an anaerobic, sulfur- and Fe-reducing bacterium isolated from the mangrove sediment.</title>
        <authorList>
            <person name="Qiu D."/>
        </authorList>
    </citation>
    <scope>NUCLEOTIDE SEQUENCE [LARGE SCALE GENOMIC DNA]</scope>
    <source>
        <strain evidence="10 11">DSM 12116</strain>
    </source>
</reference>
<keyword evidence="4" id="KW-1003">Cell membrane</keyword>
<dbReference type="InterPro" id="IPR013525">
    <property type="entry name" value="ABC2_TM"/>
</dbReference>
<comment type="subcellular location">
    <subcellularLocation>
        <location evidence="1">Cell membrane</location>
        <topology evidence="1">Multi-pass membrane protein</topology>
    </subcellularLocation>
</comment>
<gene>
    <name evidence="10" type="ORF">KHM83_13535</name>
</gene>